<keyword evidence="3" id="KW-0234">DNA repair</keyword>
<dbReference type="Gene3D" id="3.40.470.10">
    <property type="entry name" value="Uracil-DNA glycosylase-like domain"/>
    <property type="match status" value="1"/>
</dbReference>
<feature type="domain" description="Uracil-DNA glycosylase-like" evidence="4">
    <location>
        <begin position="67"/>
        <end position="229"/>
    </location>
</feature>
<dbReference type="OrthoDB" id="565731at2759"/>
<dbReference type="InterPro" id="IPR005122">
    <property type="entry name" value="Uracil-DNA_glycosylase-like"/>
</dbReference>
<gene>
    <name evidence="5" type="ORF">WICANDRAFT_28973</name>
</gene>
<dbReference type="Proteomes" id="UP000094112">
    <property type="component" value="Unassembled WGS sequence"/>
</dbReference>
<evidence type="ECO:0000256" key="2">
    <source>
        <dbReference type="ARBA" id="ARBA00022801"/>
    </source>
</evidence>
<evidence type="ECO:0000256" key="3">
    <source>
        <dbReference type="ARBA" id="ARBA00023204"/>
    </source>
</evidence>
<dbReference type="SUPFAM" id="SSF52141">
    <property type="entry name" value="Uracil-DNA glycosylase-like"/>
    <property type="match status" value="1"/>
</dbReference>
<keyword evidence="6" id="KW-1185">Reference proteome</keyword>
<organism evidence="5 6">
    <name type="scientific">Wickerhamomyces anomalus (strain ATCC 58044 / CBS 1984 / NCYC 433 / NRRL Y-366-8)</name>
    <name type="common">Yeast</name>
    <name type="synonym">Hansenula anomala</name>
    <dbReference type="NCBI Taxonomy" id="683960"/>
    <lineage>
        <taxon>Eukaryota</taxon>
        <taxon>Fungi</taxon>
        <taxon>Dikarya</taxon>
        <taxon>Ascomycota</taxon>
        <taxon>Saccharomycotina</taxon>
        <taxon>Saccharomycetes</taxon>
        <taxon>Phaffomycetales</taxon>
        <taxon>Wickerhamomycetaceae</taxon>
        <taxon>Wickerhamomyces</taxon>
    </lineage>
</organism>
<dbReference type="GO" id="GO:0004844">
    <property type="term" value="F:uracil DNA N-glycosylase activity"/>
    <property type="evidence" value="ECO:0007669"/>
    <property type="project" value="TreeGrafter"/>
</dbReference>
<dbReference type="EMBL" id="KV454209">
    <property type="protein sequence ID" value="ODQ61433.1"/>
    <property type="molecule type" value="Genomic_DNA"/>
</dbReference>
<dbReference type="PANTHER" id="PTHR12159:SF9">
    <property type="entry name" value="G_T MISMATCH-SPECIFIC THYMINE DNA GLYCOSYLASE"/>
    <property type="match status" value="1"/>
</dbReference>
<dbReference type="GO" id="GO:0006285">
    <property type="term" value="P:base-excision repair, AP site formation"/>
    <property type="evidence" value="ECO:0007669"/>
    <property type="project" value="InterPro"/>
</dbReference>
<keyword evidence="2" id="KW-0378">Hydrolase</keyword>
<keyword evidence="1" id="KW-0227">DNA damage</keyword>
<dbReference type="GeneID" id="30198811"/>
<evidence type="ECO:0000259" key="4">
    <source>
        <dbReference type="Pfam" id="PF03167"/>
    </source>
</evidence>
<proteinExistence type="predicted"/>
<dbReference type="AlphaFoldDB" id="A0A1E3P7Q2"/>
<dbReference type="RefSeq" id="XP_019040640.1">
    <property type="nucleotide sequence ID" value="XM_019181565.1"/>
</dbReference>
<evidence type="ECO:0000256" key="1">
    <source>
        <dbReference type="ARBA" id="ARBA00022763"/>
    </source>
</evidence>
<dbReference type="STRING" id="683960.A0A1E3P7Q2"/>
<reference evidence="5 6" key="1">
    <citation type="journal article" date="2016" name="Proc. Natl. Acad. Sci. U.S.A.">
        <title>Comparative genomics of biotechnologically important yeasts.</title>
        <authorList>
            <person name="Riley R."/>
            <person name="Haridas S."/>
            <person name="Wolfe K.H."/>
            <person name="Lopes M.R."/>
            <person name="Hittinger C.T."/>
            <person name="Goeker M."/>
            <person name="Salamov A.A."/>
            <person name="Wisecaver J.H."/>
            <person name="Long T.M."/>
            <person name="Calvey C.H."/>
            <person name="Aerts A.L."/>
            <person name="Barry K.W."/>
            <person name="Choi C."/>
            <person name="Clum A."/>
            <person name="Coughlan A.Y."/>
            <person name="Deshpande S."/>
            <person name="Douglass A.P."/>
            <person name="Hanson S.J."/>
            <person name="Klenk H.-P."/>
            <person name="LaButti K.M."/>
            <person name="Lapidus A."/>
            <person name="Lindquist E.A."/>
            <person name="Lipzen A.M."/>
            <person name="Meier-Kolthoff J.P."/>
            <person name="Ohm R.A."/>
            <person name="Otillar R.P."/>
            <person name="Pangilinan J.L."/>
            <person name="Peng Y."/>
            <person name="Rokas A."/>
            <person name="Rosa C.A."/>
            <person name="Scheuner C."/>
            <person name="Sibirny A.A."/>
            <person name="Slot J.C."/>
            <person name="Stielow J.B."/>
            <person name="Sun H."/>
            <person name="Kurtzman C.P."/>
            <person name="Blackwell M."/>
            <person name="Grigoriev I.V."/>
            <person name="Jeffries T.W."/>
        </authorList>
    </citation>
    <scope>NUCLEOTIDE SEQUENCE [LARGE SCALE GENOMIC DNA]</scope>
    <source>
        <strain evidence="6">ATCC 58044 / CBS 1984 / NCYC 433 / NRRL Y-366-8</strain>
    </source>
</reference>
<dbReference type="CDD" id="cd10028">
    <property type="entry name" value="UDG-F2_TDG_MUG"/>
    <property type="match status" value="1"/>
</dbReference>
<evidence type="ECO:0000313" key="6">
    <source>
        <dbReference type="Proteomes" id="UP000094112"/>
    </source>
</evidence>
<accession>A0A1E3P7Q2</accession>
<dbReference type="GO" id="GO:0008263">
    <property type="term" value="F:pyrimidine-specific mismatch base pair DNA N-glycosylase activity"/>
    <property type="evidence" value="ECO:0007669"/>
    <property type="project" value="TreeGrafter"/>
</dbReference>
<protein>
    <recommendedName>
        <fullName evidence="4">Uracil-DNA glycosylase-like domain-containing protein</fullName>
    </recommendedName>
</protein>
<dbReference type="InterPro" id="IPR015637">
    <property type="entry name" value="MUG/TDG"/>
</dbReference>
<dbReference type="Pfam" id="PF03167">
    <property type="entry name" value="UDG"/>
    <property type="match status" value="1"/>
</dbReference>
<evidence type="ECO:0000313" key="5">
    <source>
        <dbReference type="EMBL" id="ODQ61433.1"/>
    </source>
</evidence>
<name>A0A1E3P7Q2_WICAA</name>
<sequence>MDKFKDLTERFAYKEDDQIVKTPTKRASSRKAATKSVATNHKVTKSTTSYKYHKSELLYQHLEPLPDLLDYNLKLVFCGFNPGIKSAEVGHRYAHRSNDFWKFIYESGIVDEKLVPQEDETMRERFGIGFTELVMRPTKGIEEIPAIEMQQNVPRLIETINKYQPKVLCLVGRGIWDSIVKHSNFKQQKFIWGLQDQNLFQCECFVVPSTSGLVRIPRDQKLKLWKELKSIVYEQ</sequence>
<dbReference type="PANTHER" id="PTHR12159">
    <property type="entry name" value="G/T AND G/U MISMATCH-SPECIFIC DNA GLYCOSYLASE"/>
    <property type="match status" value="1"/>
</dbReference>
<dbReference type="InterPro" id="IPR036895">
    <property type="entry name" value="Uracil-DNA_glycosylase-like_sf"/>
</dbReference>